<dbReference type="EMBL" id="QGTD01000021">
    <property type="protein sequence ID" value="PWU66549.1"/>
    <property type="molecule type" value="Genomic_DNA"/>
</dbReference>
<sequence length="90" mass="10538">MNLEDHFVRPHLDLVESEIECMYYNALIAKKKADAGEKVEAEFYAMNALRSLTVVAREAEYKLWADKAIHLDRELKKEEAWRVLNEGITR</sequence>
<accession>A0A317KY17</accession>
<proteinExistence type="predicted"/>
<comment type="caution">
    <text evidence="1">The sequence shown here is derived from an EMBL/GenBank/DDBJ whole genome shotgun (WGS) entry which is preliminary data.</text>
</comment>
<gene>
    <name evidence="1" type="ORF">DLJ74_19180</name>
</gene>
<keyword evidence="2" id="KW-1185">Reference proteome</keyword>
<reference evidence="1 2" key="1">
    <citation type="submission" date="2018-05" db="EMBL/GenBank/DDBJ databases">
        <title>Genomic analysis of Gracilibacillus dipsosauri DD1 reveals novel features of a salt-tolerant amylase.</title>
        <authorList>
            <person name="Deutch C.E."/>
            <person name="Yang S."/>
        </authorList>
    </citation>
    <scope>NUCLEOTIDE SEQUENCE [LARGE SCALE GENOMIC DNA]</scope>
    <source>
        <strain evidence="1 2">DD1</strain>
    </source>
</reference>
<protein>
    <submittedName>
        <fullName evidence="1">Uncharacterized protein</fullName>
    </submittedName>
</protein>
<dbReference type="Proteomes" id="UP000245624">
    <property type="component" value="Unassembled WGS sequence"/>
</dbReference>
<organism evidence="1 2">
    <name type="scientific">Gracilibacillus dipsosauri</name>
    <dbReference type="NCBI Taxonomy" id="178340"/>
    <lineage>
        <taxon>Bacteria</taxon>
        <taxon>Bacillati</taxon>
        <taxon>Bacillota</taxon>
        <taxon>Bacilli</taxon>
        <taxon>Bacillales</taxon>
        <taxon>Bacillaceae</taxon>
        <taxon>Gracilibacillus</taxon>
    </lineage>
</organism>
<dbReference type="AlphaFoldDB" id="A0A317KY17"/>
<dbReference type="RefSeq" id="WP_109985684.1">
    <property type="nucleotide sequence ID" value="NZ_QGTD01000021.1"/>
</dbReference>
<name>A0A317KY17_9BACI</name>
<evidence type="ECO:0000313" key="2">
    <source>
        <dbReference type="Proteomes" id="UP000245624"/>
    </source>
</evidence>
<evidence type="ECO:0000313" key="1">
    <source>
        <dbReference type="EMBL" id="PWU66549.1"/>
    </source>
</evidence>